<dbReference type="InterPro" id="IPR005235">
    <property type="entry name" value="YmdB-like"/>
</dbReference>
<feature type="binding site" evidence="2">
    <location>
        <position position="39"/>
    </location>
    <ligand>
        <name>Fe cation</name>
        <dbReference type="ChEBI" id="CHEBI:24875"/>
        <label>1</label>
    </ligand>
</feature>
<feature type="binding site" evidence="2">
    <location>
        <position position="177"/>
    </location>
    <ligand>
        <name>Fe cation</name>
        <dbReference type="ChEBI" id="CHEBI:24875"/>
        <label>2</label>
    </ligand>
</feature>
<organism evidence="3 4">
    <name type="scientific">Streptomyces malaysiensis subsp. samsunensis</name>
    <dbReference type="NCBI Taxonomy" id="459658"/>
    <lineage>
        <taxon>Bacteria</taxon>
        <taxon>Bacillati</taxon>
        <taxon>Actinomycetota</taxon>
        <taxon>Actinomycetes</taxon>
        <taxon>Kitasatosporales</taxon>
        <taxon>Streptomycetaceae</taxon>
        <taxon>Streptomyces</taxon>
        <taxon>Streptomyces violaceusniger group</taxon>
    </lineage>
</organism>
<feature type="active site" description="Proton donor" evidence="1">
    <location>
        <position position="69"/>
    </location>
</feature>
<dbReference type="RefSeq" id="WP_257636313.1">
    <property type="nucleotide sequence ID" value="NZ_JANIIC010000117.1"/>
</dbReference>
<feature type="binding site" evidence="2">
    <location>
        <position position="152"/>
    </location>
    <ligand>
        <name>Fe cation</name>
        <dbReference type="ChEBI" id="CHEBI:24875"/>
        <label>2</label>
    </ligand>
</feature>
<name>A0A9X2RZI8_STRMQ</name>
<feature type="binding site" evidence="2">
    <location>
        <position position="39"/>
    </location>
    <ligand>
        <name>Fe cation</name>
        <dbReference type="ChEBI" id="CHEBI:24875"/>
        <label>2</label>
    </ligand>
</feature>
<dbReference type="InterPro" id="IPR029052">
    <property type="entry name" value="Metallo-depent_PP-like"/>
</dbReference>
<feature type="binding site" evidence="2">
    <location>
        <position position="68"/>
    </location>
    <ligand>
        <name>Fe cation</name>
        <dbReference type="ChEBI" id="CHEBI:24875"/>
        <label>2</label>
    </ligand>
</feature>
<reference evidence="3" key="1">
    <citation type="submission" date="2022-06" db="EMBL/GenBank/DDBJ databases">
        <title>WGS of actinobacteria.</title>
        <authorList>
            <person name="Thawai C."/>
        </authorList>
    </citation>
    <scope>NUCLEOTIDE SEQUENCE</scope>
    <source>
        <strain evidence="3">DSM 42010</strain>
    </source>
</reference>
<sequence length="259" mass="27181">MILLFIGDIVGDAATKYVAGRLPGLRAQHNVDLVVVNAENCAANGLGMGAVQVELLLRSGADVITGGNHSWDSEESVDLLRLRQVIRPANVDDDVPGKGIIHVTVGGETVTVINLADDCAMHSVKATAGKVFPAYQAWDTADRRGSTIVDYHGDHVLEKQIFAHAVDGEATAVLGTHTHEATERLRLLTKGTAFVTEVGMTGPDGGVQGFTPTNLVNGLRTAGNPFAGDMPDVFDGPMVLGAVLLEISNGAATGIKRIR</sequence>
<dbReference type="GO" id="GO:0046872">
    <property type="term" value="F:metal ion binding"/>
    <property type="evidence" value="ECO:0007669"/>
    <property type="project" value="UniProtKB-KW"/>
</dbReference>
<dbReference type="PIRSF" id="PIRSF004789">
    <property type="entry name" value="DR1281"/>
    <property type="match status" value="1"/>
</dbReference>
<dbReference type="SUPFAM" id="SSF56300">
    <property type="entry name" value="Metallo-dependent phosphatases"/>
    <property type="match status" value="1"/>
</dbReference>
<gene>
    <name evidence="3" type="ORF">NQU54_46435</name>
</gene>
<evidence type="ECO:0000256" key="2">
    <source>
        <dbReference type="PIRSR" id="PIRSR004789-51"/>
    </source>
</evidence>
<accession>A0A9X2RZI8</accession>
<feature type="binding site" evidence="2">
    <location>
        <position position="8"/>
    </location>
    <ligand>
        <name>Fe cation</name>
        <dbReference type="ChEBI" id="CHEBI:24875"/>
        <label>1</label>
    </ligand>
</feature>
<dbReference type="EMBL" id="JANIIC010000117">
    <property type="protein sequence ID" value="MCQ8836248.1"/>
    <property type="molecule type" value="Genomic_DNA"/>
</dbReference>
<protein>
    <submittedName>
        <fullName evidence="3">YmdB family metallophosphoesterase</fullName>
    </submittedName>
</protein>
<evidence type="ECO:0000256" key="1">
    <source>
        <dbReference type="PIRSR" id="PIRSR004789-50"/>
    </source>
</evidence>
<dbReference type="PANTHER" id="PTHR36303:SF1">
    <property type="entry name" value="2',3'-CYCLIC-NUCLEOTIDE 2'-PHOSPHODIESTERASE"/>
    <property type="match status" value="1"/>
</dbReference>
<keyword evidence="4" id="KW-1185">Reference proteome</keyword>
<keyword evidence="2" id="KW-0479">Metal-binding</keyword>
<feature type="binding site" evidence="2">
    <location>
        <position position="179"/>
    </location>
    <ligand>
        <name>Fe cation</name>
        <dbReference type="ChEBI" id="CHEBI:24875"/>
        <label>1</label>
    </ligand>
</feature>
<dbReference type="PANTHER" id="PTHR36303">
    <property type="entry name" value="2',3'-CYCLIC-NUCLEOTIDE 2'-PHOSPHODIESTERASE"/>
    <property type="match status" value="1"/>
</dbReference>
<dbReference type="GO" id="GO:0004113">
    <property type="term" value="F:2',3'-cyclic-nucleotide 3'-phosphodiesterase activity"/>
    <property type="evidence" value="ECO:0007669"/>
    <property type="project" value="TreeGrafter"/>
</dbReference>
<evidence type="ECO:0000313" key="3">
    <source>
        <dbReference type="EMBL" id="MCQ8836248.1"/>
    </source>
</evidence>
<proteinExistence type="predicted"/>
<dbReference type="Pfam" id="PF13277">
    <property type="entry name" value="YmdB"/>
    <property type="match status" value="1"/>
</dbReference>
<comment type="caution">
    <text evidence="3">The sequence shown here is derived from an EMBL/GenBank/DDBJ whole genome shotgun (WGS) entry which is preliminary data.</text>
</comment>
<evidence type="ECO:0000313" key="4">
    <source>
        <dbReference type="Proteomes" id="UP001142400"/>
    </source>
</evidence>
<dbReference type="Proteomes" id="UP001142400">
    <property type="component" value="Unassembled WGS sequence"/>
</dbReference>
<dbReference type="AlphaFoldDB" id="A0A9X2RZI8"/>
<dbReference type="Gene3D" id="3.60.21.10">
    <property type="match status" value="1"/>
</dbReference>
<feature type="binding site" evidence="2">
    <location>
        <position position="40"/>
    </location>
    <ligand>
        <name>Fe cation</name>
        <dbReference type="ChEBI" id="CHEBI:24875"/>
        <label>1</label>
    </ligand>
</feature>